<evidence type="ECO:0000313" key="2">
    <source>
        <dbReference type="EMBL" id="BFG06076.1"/>
    </source>
</evidence>
<organism evidence="2 3">
    <name type="scientific">Drosophila madeirensis</name>
    <name type="common">Fruit fly</name>
    <dbReference type="NCBI Taxonomy" id="30013"/>
    <lineage>
        <taxon>Eukaryota</taxon>
        <taxon>Metazoa</taxon>
        <taxon>Ecdysozoa</taxon>
        <taxon>Arthropoda</taxon>
        <taxon>Hexapoda</taxon>
        <taxon>Insecta</taxon>
        <taxon>Pterygota</taxon>
        <taxon>Neoptera</taxon>
        <taxon>Endopterygota</taxon>
        <taxon>Diptera</taxon>
        <taxon>Brachycera</taxon>
        <taxon>Muscomorpha</taxon>
        <taxon>Ephydroidea</taxon>
        <taxon>Drosophilidae</taxon>
        <taxon>Drosophila</taxon>
        <taxon>Sophophora</taxon>
    </lineage>
</organism>
<reference evidence="2 3" key="1">
    <citation type="submission" date="2024-02" db="EMBL/GenBank/DDBJ databases">
        <title>A chromosome-level genome assembly of Drosophila madeirensis, a fruit fly species endemic to Madeira island.</title>
        <authorList>
            <person name="Tomihara K."/>
            <person name="Llopart A."/>
            <person name="Yamamoto D."/>
        </authorList>
    </citation>
    <scope>NUCLEOTIDE SEQUENCE [LARGE SCALE GENOMIC DNA]</scope>
    <source>
        <strain evidence="2 3">RF1</strain>
    </source>
</reference>
<keyword evidence="3" id="KW-1185">Reference proteome</keyword>
<dbReference type="AlphaFoldDB" id="A0AAU9GEH4"/>
<dbReference type="EMBL" id="AP029267">
    <property type="protein sequence ID" value="BFG06076.1"/>
    <property type="molecule type" value="Genomic_DNA"/>
</dbReference>
<feature type="region of interest" description="Disordered" evidence="1">
    <location>
        <begin position="44"/>
        <end position="63"/>
    </location>
</feature>
<evidence type="ECO:0000313" key="3">
    <source>
        <dbReference type="Proteomes" id="UP001500889"/>
    </source>
</evidence>
<sequence length="63" mass="7311">MPNVADENGRPLATIVEIADELERTHLARSPQVLKRLEYIRESEDEMGQTERLRLSRRYDSGV</sequence>
<feature type="compositionally biased region" description="Basic and acidic residues" evidence="1">
    <location>
        <begin position="49"/>
        <end position="63"/>
    </location>
</feature>
<proteinExistence type="predicted"/>
<protein>
    <submittedName>
        <fullName evidence="2">Uncharacterized protein</fullName>
    </submittedName>
</protein>
<accession>A0AAU9GEH4</accession>
<gene>
    <name evidence="2" type="ORF">DMAD_04667</name>
</gene>
<evidence type="ECO:0000256" key="1">
    <source>
        <dbReference type="SAM" id="MobiDB-lite"/>
    </source>
</evidence>
<dbReference type="Proteomes" id="UP001500889">
    <property type="component" value="Chromosome E"/>
</dbReference>
<name>A0AAU9GEH4_DROMD</name>